<proteinExistence type="predicted"/>
<dbReference type="AlphaFoldDB" id="A0A4Y2BE59"/>
<keyword evidence="2" id="KW-1185">Reference proteome</keyword>
<evidence type="ECO:0000313" key="2">
    <source>
        <dbReference type="Proteomes" id="UP000499080"/>
    </source>
</evidence>
<dbReference type="EMBL" id="BGPR01159542">
    <property type="protein sequence ID" value="GBL90551.1"/>
    <property type="molecule type" value="Genomic_DNA"/>
</dbReference>
<gene>
    <name evidence="1" type="ORF">AVEN_119151_1</name>
</gene>
<evidence type="ECO:0000313" key="1">
    <source>
        <dbReference type="EMBL" id="GBL90551.1"/>
    </source>
</evidence>
<sequence>MQRESQEAITRPAIASGQNSNHRALWLHIIAPITSGSCDDPRFTGCDPSSEIGLHNSTTIIISHREMKLCLLIRQVLIPKFEVSSQVGLRRENASQGSDMGLLHWVI</sequence>
<accession>A0A4Y2BE59</accession>
<comment type="caution">
    <text evidence="1">The sequence shown here is derived from an EMBL/GenBank/DDBJ whole genome shotgun (WGS) entry which is preliminary data.</text>
</comment>
<name>A0A4Y2BE59_ARAVE</name>
<protein>
    <submittedName>
        <fullName evidence="1">Uncharacterized protein</fullName>
    </submittedName>
</protein>
<reference evidence="1 2" key="1">
    <citation type="journal article" date="2019" name="Sci. Rep.">
        <title>Orb-weaving spider Araneus ventricosus genome elucidates the spidroin gene catalogue.</title>
        <authorList>
            <person name="Kono N."/>
            <person name="Nakamura H."/>
            <person name="Ohtoshi R."/>
            <person name="Moran D.A.P."/>
            <person name="Shinohara A."/>
            <person name="Yoshida Y."/>
            <person name="Fujiwara M."/>
            <person name="Mori M."/>
            <person name="Tomita M."/>
            <person name="Arakawa K."/>
        </authorList>
    </citation>
    <scope>NUCLEOTIDE SEQUENCE [LARGE SCALE GENOMIC DNA]</scope>
</reference>
<dbReference type="Proteomes" id="UP000499080">
    <property type="component" value="Unassembled WGS sequence"/>
</dbReference>
<organism evidence="1 2">
    <name type="scientific">Araneus ventricosus</name>
    <name type="common">Orbweaver spider</name>
    <name type="synonym">Epeira ventricosa</name>
    <dbReference type="NCBI Taxonomy" id="182803"/>
    <lineage>
        <taxon>Eukaryota</taxon>
        <taxon>Metazoa</taxon>
        <taxon>Ecdysozoa</taxon>
        <taxon>Arthropoda</taxon>
        <taxon>Chelicerata</taxon>
        <taxon>Arachnida</taxon>
        <taxon>Araneae</taxon>
        <taxon>Araneomorphae</taxon>
        <taxon>Entelegynae</taxon>
        <taxon>Araneoidea</taxon>
        <taxon>Araneidae</taxon>
        <taxon>Araneus</taxon>
    </lineage>
</organism>